<name>A0A4Z0BWR6_9BURK</name>
<accession>A0A4Z0BWR6</accession>
<dbReference type="PANTHER" id="PTHR42879:SF2">
    <property type="entry name" value="3-OXOACYL-[ACYL-CARRIER-PROTEIN] REDUCTASE FABG"/>
    <property type="match status" value="1"/>
</dbReference>
<dbReference type="SUPFAM" id="SSF51735">
    <property type="entry name" value="NAD(P)-binding Rossmann-fold domains"/>
    <property type="match status" value="1"/>
</dbReference>
<evidence type="ECO:0000256" key="1">
    <source>
        <dbReference type="ARBA" id="ARBA00006484"/>
    </source>
</evidence>
<organism evidence="2 3">
    <name type="scientific">Ramlibacter henchirensis</name>
    <dbReference type="NCBI Taxonomy" id="204072"/>
    <lineage>
        <taxon>Bacteria</taxon>
        <taxon>Pseudomonadati</taxon>
        <taxon>Pseudomonadota</taxon>
        <taxon>Betaproteobacteria</taxon>
        <taxon>Burkholderiales</taxon>
        <taxon>Comamonadaceae</taxon>
        <taxon>Ramlibacter</taxon>
    </lineage>
</organism>
<proteinExistence type="inferred from homology"/>
<dbReference type="PRINTS" id="PR00081">
    <property type="entry name" value="GDHRDH"/>
</dbReference>
<comment type="similarity">
    <text evidence="1">Belongs to the short-chain dehydrogenases/reductases (SDR) family.</text>
</comment>
<dbReference type="OrthoDB" id="6823797at2"/>
<dbReference type="AlphaFoldDB" id="A0A4Z0BWR6"/>
<sequence>MTQEVAIVTGSAQGVGLGIATVYARAGALVVGCDRQAAPDSLARLSNYHHVEADLITDGAAKRIVDACVERHGRLDTLVNNAGVGNGQPFEKTTQEDFKRFHEINVTALIECCRHALPHLKRSHGSIVNISSAFGLVGAAQSAGYVPTKYAVVGITRMLATEYGRDGVRINAVAPGLIHSPGTAQRIASNAWWHRMMIEGAPLGRVGQPEEIGEACLFLSSPKAGFITGVVLPVDGGWSVAKFLPNPDFA</sequence>
<comment type="caution">
    <text evidence="2">The sequence shown here is derived from an EMBL/GenBank/DDBJ whole genome shotgun (WGS) entry which is preliminary data.</text>
</comment>
<evidence type="ECO:0000313" key="3">
    <source>
        <dbReference type="Proteomes" id="UP000298180"/>
    </source>
</evidence>
<reference evidence="2 3" key="1">
    <citation type="submission" date="2019-03" db="EMBL/GenBank/DDBJ databases">
        <title>Ramlibacter henchirensis DSM 14656, whole genome shotgun sequence.</title>
        <authorList>
            <person name="Zhang X."/>
            <person name="Feng G."/>
            <person name="Zhu H."/>
        </authorList>
    </citation>
    <scope>NUCLEOTIDE SEQUENCE [LARGE SCALE GENOMIC DNA]</scope>
    <source>
        <strain evidence="2 3">DSM 14656</strain>
    </source>
</reference>
<dbReference type="PRINTS" id="PR00080">
    <property type="entry name" value="SDRFAMILY"/>
</dbReference>
<protein>
    <submittedName>
        <fullName evidence="2">SDR family oxidoreductase</fullName>
    </submittedName>
</protein>
<gene>
    <name evidence="2" type="ORF">EZ313_17040</name>
</gene>
<keyword evidence="3" id="KW-1185">Reference proteome</keyword>
<dbReference type="InterPro" id="IPR036291">
    <property type="entry name" value="NAD(P)-bd_dom_sf"/>
</dbReference>
<dbReference type="Proteomes" id="UP000298180">
    <property type="component" value="Unassembled WGS sequence"/>
</dbReference>
<dbReference type="RefSeq" id="WP_135264459.1">
    <property type="nucleotide sequence ID" value="NZ_SMLM01000002.1"/>
</dbReference>
<dbReference type="EMBL" id="SMLM01000002">
    <property type="protein sequence ID" value="TFZ02934.1"/>
    <property type="molecule type" value="Genomic_DNA"/>
</dbReference>
<evidence type="ECO:0000313" key="2">
    <source>
        <dbReference type="EMBL" id="TFZ02934.1"/>
    </source>
</evidence>
<dbReference type="FunFam" id="3.40.50.720:FF:000084">
    <property type="entry name" value="Short-chain dehydrogenase reductase"/>
    <property type="match status" value="1"/>
</dbReference>
<dbReference type="CDD" id="cd05233">
    <property type="entry name" value="SDR_c"/>
    <property type="match status" value="1"/>
</dbReference>
<dbReference type="Gene3D" id="3.40.50.720">
    <property type="entry name" value="NAD(P)-binding Rossmann-like Domain"/>
    <property type="match status" value="1"/>
</dbReference>
<dbReference type="InterPro" id="IPR002347">
    <property type="entry name" value="SDR_fam"/>
</dbReference>
<dbReference type="Pfam" id="PF13561">
    <property type="entry name" value="adh_short_C2"/>
    <property type="match status" value="1"/>
</dbReference>
<dbReference type="InterPro" id="IPR050259">
    <property type="entry name" value="SDR"/>
</dbReference>
<dbReference type="PANTHER" id="PTHR42879">
    <property type="entry name" value="3-OXOACYL-(ACYL-CARRIER-PROTEIN) REDUCTASE"/>
    <property type="match status" value="1"/>
</dbReference>